<accession>A0A1H0V9A6</accession>
<dbReference type="Gene3D" id="3.40.50.880">
    <property type="match status" value="1"/>
</dbReference>
<proteinExistence type="predicted"/>
<dbReference type="PROSITE" id="PS51273">
    <property type="entry name" value="GATASE_TYPE_1"/>
    <property type="match status" value="1"/>
</dbReference>
<reference evidence="2" key="1">
    <citation type="submission" date="2016-10" db="EMBL/GenBank/DDBJ databases">
        <authorList>
            <person name="Varghese N."/>
            <person name="Submissions S."/>
        </authorList>
    </citation>
    <scope>NUCLEOTIDE SEQUENCE [LARGE SCALE GENOMIC DNA]</scope>
    <source>
        <strain evidence="2">DSM 17101</strain>
    </source>
</reference>
<gene>
    <name evidence="1" type="ORF">SAMN04489708_12455</name>
</gene>
<dbReference type="Proteomes" id="UP000199317">
    <property type="component" value="Unassembled WGS sequence"/>
</dbReference>
<dbReference type="GO" id="GO:0033969">
    <property type="term" value="F:gamma-glutamyl-gamma-aminobutyrate hydrolase activity"/>
    <property type="evidence" value="ECO:0007669"/>
    <property type="project" value="TreeGrafter"/>
</dbReference>
<dbReference type="AlphaFoldDB" id="A0A1H0V9A6"/>
<dbReference type="EMBL" id="FNJL01000024">
    <property type="protein sequence ID" value="SDP75159.1"/>
    <property type="molecule type" value="Genomic_DNA"/>
</dbReference>
<name>A0A1H0V9A6_9BURK</name>
<dbReference type="InterPro" id="IPR044668">
    <property type="entry name" value="PuuD-like"/>
</dbReference>
<evidence type="ECO:0000313" key="2">
    <source>
        <dbReference type="Proteomes" id="UP000199317"/>
    </source>
</evidence>
<dbReference type="SUPFAM" id="SSF52317">
    <property type="entry name" value="Class I glutamine amidotransferase-like"/>
    <property type="match status" value="1"/>
</dbReference>
<protein>
    <submittedName>
        <fullName evidence="1">Gamma-glutamyl-gamma-aminobutyrate hydrolase</fullName>
    </submittedName>
</protein>
<dbReference type="InterPro" id="IPR011697">
    <property type="entry name" value="Peptidase_C26"/>
</dbReference>
<dbReference type="PANTHER" id="PTHR43235:SF1">
    <property type="entry name" value="GLUTAMINE AMIDOTRANSFERASE PB2B2.05-RELATED"/>
    <property type="match status" value="1"/>
</dbReference>
<dbReference type="GO" id="GO:0005829">
    <property type="term" value="C:cytosol"/>
    <property type="evidence" value="ECO:0007669"/>
    <property type="project" value="TreeGrafter"/>
</dbReference>
<dbReference type="InterPro" id="IPR029062">
    <property type="entry name" value="Class_I_gatase-like"/>
</dbReference>
<dbReference type="Pfam" id="PF07722">
    <property type="entry name" value="Peptidase_C26"/>
    <property type="match status" value="1"/>
</dbReference>
<dbReference type="GO" id="GO:0006598">
    <property type="term" value="P:polyamine catabolic process"/>
    <property type="evidence" value="ECO:0007669"/>
    <property type="project" value="TreeGrafter"/>
</dbReference>
<evidence type="ECO:0000313" key="1">
    <source>
        <dbReference type="EMBL" id="SDP75159.1"/>
    </source>
</evidence>
<dbReference type="PANTHER" id="PTHR43235">
    <property type="entry name" value="GLUTAMINE AMIDOTRANSFERASE PB2B2.05-RELATED"/>
    <property type="match status" value="1"/>
</dbReference>
<sequence length="273" mass="29902">MSELRPLVGVSCCLRGIAFGDYPPTPHHTAFHKYVDYVLDELQAVPVLIAATPSLGGPAGALSLLAERLDGVLFTGSPSNVGLRRRGDELIEIEPVGQPDRARDETTHWLIRHCLSQGVPMLGICRGMQEMNVACGGGLHEQVHELGCFEDHRSDKSLPYRERYRARHPIRIHRGSYLSELIERSGHMGLEQKVNSLHSQAVSDLGEGVAVQATSEDGLTEAIVLTRAREFAMGVQWHIEWGASAGDLDKVISSAFRAACVGRARRTDRKAVP</sequence>
<keyword evidence="1" id="KW-0378">Hydrolase</keyword>
<keyword evidence="2" id="KW-1185">Reference proteome</keyword>
<dbReference type="RefSeq" id="WP_225979165.1">
    <property type="nucleotide sequence ID" value="NZ_CP028290.1"/>
</dbReference>
<organism evidence="1 2">
    <name type="scientific">Paracidovorax cattleyae</name>
    <dbReference type="NCBI Taxonomy" id="80868"/>
    <lineage>
        <taxon>Bacteria</taxon>
        <taxon>Pseudomonadati</taxon>
        <taxon>Pseudomonadota</taxon>
        <taxon>Betaproteobacteria</taxon>
        <taxon>Burkholderiales</taxon>
        <taxon>Comamonadaceae</taxon>
        <taxon>Paracidovorax</taxon>
    </lineage>
</organism>